<gene>
    <name evidence="3" type="ORF">HAX54_030501</name>
</gene>
<organism evidence="3 4">
    <name type="scientific">Datura stramonium</name>
    <name type="common">Jimsonweed</name>
    <name type="synonym">Common thornapple</name>
    <dbReference type="NCBI Taxonomy" id="4076"/>
    <lineage>
        <taxon>Eukaryota</taxon>
        <taxon>Viridiplantae</taxon>
        <taxon>Streptophyta</taxon>
        <taxon>Embryophyta</taxon>
        <taxon>Tracheophyta</taxon>
        <taxon>Spermatophyta</taxon>
        <taxon>Magnoliopsida</taxon>
        <taxon>eudicotyledons</taxon>
        <taxon>Gunneridae</taxon>
        <taxon>Pentapetalae</taxon>
        <taxon>asterids</taxon>
        <taxon>lamiids</taxon>
        <taxon>Solanales</taxon>
        <taxon>Solanaceae</taxon>
        <taxon>Solanoideae</taxon>
        <taxon>Datureae</taxon>
        <taxon>Datura</taxon>
    </lineage>
</organism>
<dbReference type="Gene3D" id="3.30.420.10">
    <property type="entry name" value="Ribonuclease H-like superfamily/Ribonuclease H"/>
    <property type="match status" value="1"/>
</dbReference>
<dbReference type="Pfam" id="PF04857">
    <property type="entry name" value="CAF1"/>
    <property type="match status" value="1"/>
</dbReference>
<dbReference type="PANTHER" id="PTHR15092:SF22">
    <property type="entry name" value="POLY(A)-SPECIFIC RIBONUCLEASE PNLDC1"/>
    <property type="match status" value="1"/>
</dbReference>
<dbReference type="InterPro" id="IPR036397">
    <property type="entry name" value="RNaseH_sf"/>
</dbReference>
<comment type="cofactor">
    <cofactor evidence="1">
        <name>a divalent metal cation</name>
        <dbReference type="ChEBI" id="CHEBI:60240"/>
    </cofactor>
</comment>
<accession>A0ABS8SB24</accession>
<evidence type="ECO:0000313" key="3">
    <source>
        <dbReference type="EMBL" id="MCD7456028.1"/>
    </source>
</evidence>
<dbReference type="InterPro" id="IPR012337">
    <property type="entry name" value="RNaseH-like_sf"/>
</dbReference>
<proteinExistence type="inferred from homology"/>
<comment type="caution">
    <text evidence="3">The sequence shown here is derived from an EMBL/GenBank/DDBJ whole genome shotgun (WGS) entry which is preliminary data.</text>
</comment>
<dbReference type="InterPro" id="IPR051181">
    <property type="entry name" value="CAF1_poly(A)_ribonucleases"/>
</dbReference>
<evidence type="ECO:0000256" key="2">
    <source>
        <dbReference type="ARBA" id="ARBA00008372"/>
    </source>
</evidence>
<reference evidence="3 4" key="1">
    <citation type="journal article" date="2021" name="BMC Genomics">
        <title>Datura genome reveals duplications of psychoactive alkaloid biosynthetic genes and high mutation rate following tissue culture.</title>
        <authorList>
            <person name="Rajewski A."/>
            <person name="Carter-House D."/>
            <person name="Stajich J."/>
            <person name="Litt A."/>
        </authorList>
    </citation>
    <scope>NUCLEOTIDE SEQUENCE [LARGE SCALE GENOMIC DNA]</scope>
    <source>
        <strain evidence="3">AR-01</strain>
    </source>
</reference>
<protein>
    <submittedName>
        <fullName evidence="3">Uncharacterized protein</fullName>
    </submittedName>
</protein>
<sequence length="199" mass="23078">MLQIGNFESALKDLRGLLRDADFVAVDLEMTGVTSAPWRESFDFDRYDIRYLKVKDSAEKFAVVQFGVCPFRWDSDKQSFIAHPSQKRRAQTYHSIYMDESSDSVFCLREDADFPLVRMADVLFAERMKNTIREWRDSLLSKGSSSSEIKQISTDPSQRFQMVFFKTRPGLALSGFTSRQLRVIKAVTKKHFKDLAYIE</sequence>
<dbReference type="EMBL" id="JACEIK010000383">
    <property type="protein sequence ID" value="MCD7456028.1"/>
    <property type="molecule type" value="Genomic_DNA"/>
</dbReference>
<dbReference type="InterPro" id="IPR006941">
    <property type="entry name" value="RNase_CAF1"/>
</dbReference>
<comment type="similarity">
    <text evidence="2">Belongs to the CAF1 family.</text>
</comment>
<dbReference type="PANTHER" id="PTHR15092">
    <property type="entry name" value="POLY A -SPECIFIC RIBONUCLEASE/TARGET OF EGR1, MEMBER 1"/>
    <property type="match status" value="1"/>
</dbReference>
<evidence type="ECO:0000256" key="1">
    <source>
        <dbReference type="ARBA" id="ARBA00001968"/>
    </source>
</evidence>
<dbReference type="SUPFAM" id="SSF53098">
    <property type="entry name" value="Ribonuclease H-like"/>
    <property type="match status" value="1"/>
</dbReference>
<name>A0ABS8SB24_DATST</name>
<evidence type="ECO:0000313" key="4">
    <source>
        <dbReference type="Proteomes" id="UP000823775"/>
    </source>
</evidence>
<dbReference type="Proteomes" id="UP000823775">
    <property type="component" value="Unassembled WGS sequence"/>
</dbReference>
<keyword evidence="4" id="KW-1185">Reference proteome</keyword>